<sequence length="270" mass="28864">MWSDCDADERRIEVEQMSENGTAALKHPEAAGLHAMWSALRGGRPAPFRAELDAGKIGSKAPFLAIFEHVGPSNFRIRIAGDRLNRWFGLELRGMSALSMVAGPTRNHVQAALNRVVAEPAVAVLEGAARAADGQSTAFEMVFLPMRSDFGRIDRVLTGLWLIDPPAAVPCPFLLDVEKVRVLDVATEVSSPQEAVAARVTRSIIERLGDSAEASPLVEATRETPAAAHPAADHSTAAPTTAQTGGLRAIDGAGERTGEVRRGHLRLVKD</sequence>
<dbReference type="Proteomes" id="UP000198703">
    <property type="component" value="Unassembled WGS sequence"/>
</dbReference>
<keyword evidence="3" id="KW-1185">Reference proteome</keyword>
<evidence type="ECO:0000313" key="2">
    <source>
        <dbReference type="EMBL" id="SEA47622.1"/>
    </source>
</evidence>
<evidence type="ECO:0000256" key="1">
    <source>
        <dbReference type="SAM" id="MobiDB-lite"/>
    </source>
</evidence>
<dbReference type="InterPro" id="IPR009922">
    <property type="entry name" value="DUF1457"/>
</dbReference>
<dbReference type="EMBL" id="FNQM01000005">
    <property type="protein sequence ID" value="SEA47622.1"/>
    <property type="molecule type" value="Genomic_DNA"/>
</dbReference>
<evidence type="ECO:0000313" key="3">
    <source>
        <dbReference type="Proteomes" id="UP000198703"/>
    </source>
</evidence>
<reference evidence="2 3" key="1">
    <citation type="submission" date="2016-10" db="EMBL/GenBank/DDBJ databases">
        <authorList>
            <person name="de Groot N.N."/>
        </authorList>
    </citation>
    <scope>NUCLEOTIDE SEQUENCE [LARGE SCALE GENOMIC DNA]</scope>
    <source>
        <strain evidence="2 3">DSM 15345</strain>
    </source>
</reference>
<gene>
    <name evidence="2" type="ORF">SAMN05444370_105214</name>
</gene>
<feature type="compositionally biased region" description="Low complexity" evidence="1">
    <location>
        <begin position="223"/>
        <end position="242"/>
    </location>
</feature>
<dbReference type="STRING" id="89524.SAMN05444370_105214"/>
<name>A0A1H4BIK1_9RHOB</name>
<proteinExistence type="predicted"/>
<dbReference type="AlphaFoldDB" id="A0A1H4BIK1"/>
<dbReference type="Pfam" id="PF07310">
    <property type="entry name" value="PAS_5"/>
    <property type="match status" value="1"/>
</dbReference>
<dbReference type="OrthoDB" id="8478628at2"/>
<feature type="region of interest" description="Disordered" evidence="1">
    <location>
        <begin position="214"/>
        <end position="258"/>
    </location>
</feature>
<accession>A0A1H4BIK1</accession>
<evidence type="ECO:0008006" key="4">
    <source>
        <dbReference type="Google" id="ProtNLM"/>
    </source>
</evidence>
<protein>
    <recommendedName>
        <fullName evidence="4">PAS domain-containing protein</fullName>
    </recommendedName>
</protein>
<organism evidence="2 3">
    <name type="scientific">Rubrimonas cliftonensis</name>
    <dbReference type="NCBI Taxonomy" id="89524"/>
    <lineage>
        <taxon>Bacteria</taxon>
        <taxon>Pseudomonadati</taxon>
        <taxon>Pseudomonadota</taxon>
        <taxon>Alphaproteobacteria</taxon>
        <taxon>Rhodobacterales</taxon>
        <taxon>Paracoccaceae</taxon>
        <taxon>Rubrimonas</taxon>
    </lineage>
</organism>